<feature type="compositionally biased region" description="Low complexity" evidence="1">
    <location>
        <begin position="9"/>
        <end position="18"/>
    </location>
</feature>
<reference evidence="2 3" key="1">
    <citation type="submission" date="2014-04" db="EMBL/GenBank/DDBJ databases">
        <authorList>
            <consortium name="DOE Joint Genome Institute"/>
            <person name="Kuo A."/>
            <person name="Kohler A."/>
            <person name="Nagy L.G."/>
            <person name="Floudas D."/>
            <person name="Copeland A."/>
            <person name="Barry K.W."/>
            <person name="Cichocki N."/>
            <person name="Veneault-Fourrey C."/>
            <person name="LaButti K."/>
            <person name="Lindquist E.A."/>
            <person name="Lipzen A."/>
            <person name="Lundell T."/>
            <person name="Morin E."/>
            <person name="Murat C."/>
            <person name="Sun H."/>
            <person name="Tunlid A."/>
            <person name="Henrissat B."/>
            <person name="Grigoriev I.V."/>
            <person name="Hibbett D.S."/>
            <person name="Martin F."/>
            <person name="Nordberg H.P."/>
            <person name="Cantor M.N."/>
            <person name="Hua S.X."/>
        </authorList>
    </citation>
    <scope>NUCLEOTIDE SEQUENCE [LARGE SCALE GENOMIC DNA]</scope>
    <source>
        <strain evidence="2 3">LaAM-08-1</strain>
    </source>
</reference>
<name>A0A0C9X1X8_9AGAR</name>
<accession>A0A0C9X1X8</accession>
<dbReference type="AlphaFoldDB" id="A0A0C9X1X8"/>
<feature type="compositionally biased region" description="Low complexity" evidence="1">
    <location>
        <begin position="59"/>
        <end position="69"/>
    </location>
</feature>
<evidence type="ECO:0000256" key="1">
    <source>
        <dbReference type="SAM" id="MobiDB-lite"/>
    </source>
</evidence>
<keyword evidence="3" id="KW-1185">Reference proteome</keyword>
<evidence type="ECO:0000313" key="2">
    <source>
        <dbReference type="EMBL" id="KIK06130.1"/>
    </source>
</evidence>
<gene>
    <name evidence="2" type="ORF">K443DRAFT_674694</name>
</gene>
<feature type="region of interest" description="Disordered" evidence="1">
    <location>
        <begin position="46"/>
        <end position="101"/>
    </location>
</feature>
<proteinExistence type="predicted"/>
<dbReference type="HOGENOM" id="CLU_128855_0_0_1"/>
<dbReference type="Proteomes" id="UP000054477">
    <property type="component" value="Unassembled WGS sequence"/>
</dbReference>
<feature type="compositionally biased region" description="Basic and acidic residues" evidence="1">
    <location>
        <begin position="87"/>
        <end position="101"/>
    </location>
</feature>
<feature type="non-terminal residue" evidence="2">
    <location>
        <position position="1"/>
    </location>
</feature>
<organism evidence="2 3">
    <name type="scientific">Laccaria amethystina LaAM-08-1</name>
    <dbReference type="NCBI Taxonomy" id="1095629"/>
    <lineage>
        <taxon>Eukaryota</taxon>
        <taxon>Fungi</taxon>
        <taxon>Dikarya</taxon>
        <taxon>Basidiomycota</taxon>
        <taxon>Agaricomycotina</taxon>
        <taxon>Agaricomycetes</taxon>
        <taxon>Agaricomycetidae</taxon>
        <taxon>Agaricales</taxon>
        <taxon>Agaricineae</taxon>
        <taxon>Hydnangiaceae</taxon>
        <taxon>Laccaria</taxon>
    </lineage>
</organism>
<sequence length="125" mass="13224">MNSPPDPGSPTALSTPSSASPPPEEVNFHQTSAQFIGNLASQVTSAFTGGSSSKRRLPGGSSFGAASSARDPKSRRRGDSGRNTWEGGKEGGTGRKEKDELIDTNLVDWLRKEIGDPFQEHPVSK</sequence>
<dbReference type="OrthoDB" id="2726318at2759"/>
<protein>
    <submittedName>
        <fullName evidence="2">Uncharacterized protein</fullName>
    </submittedName>
</protein>
<reference evidence="3" key="2">
    <citation type="submission" date="2015-01" db="EMBL/GenBank/DDBJ databases">
        <title>Evolutionary Origins and Diversification of the Mycorrhizal Mutualists.</title>
        <authorList>
            <consortium name="DOE Joint Genome Institute"/>
            <consortium name="Mycorrhizal Genomics Consortium"/>
            <person name="Kohler A."/>
            <person name="Kuo A."/>
            <person name="Nagy L.G."/>
            <person name="Floudas D."/>
            <person name="Copeland A."/>
            <person name="Barry K.W."/>
            <person name="Cichocki N."/>
            <person name="Veneault-Fourrey C."/>
            <person name="LaButti K."/>
            <person name="Lindquist E.A."/>
            <person name="Lipzen A."/>
            <person name="Lundell T."/>
            <person name="Morin E."/>
            <person name="Murat C."/>
            <person name="Riley R."/>
            <person name="Ohm R."/>
            <person name="Sun H."/>
            <person name="Tunlid A."/>
            <person name="Henrissat B."/>
            <person name="Grigoriev I.V."/>
            <person name="Hibbett D.S."/>
            <person name="Martin F."/>
        </authorList>
    </citation>
    <scope>NUCLEOTIDE SEQUENCE [LARGE SCALE GENOMIC DNA]</scope>
    <source>
        <strain evidence="3">LaAM-08-1</strain>
    </source>
</reference>
<dbReference type="STRING" id="1095629.A0A0C9X1X8"/>
<feature type="region of interest" description="Disordered" evidence="1">
    <location>
        <begin position="1"/>
        <end position="29"/>
    </location>
</feature>
<evidence type="ECO:0000313" key="3">
    <source>
        <dbReference type="Proteomes" id="UP000054477"/>
    </source>
</evidence>
<dbReference type="EMBL" id="KN838555">
    <property type="protein sequence ID" value="KIK06130.1"/>
    <property type="molecule type" value="Genomic_DNA"/>
</dbReference>